<proteinExistence type="predicted"/>
<accession>A0ABV7LAP2</accession>
<keyword evidence="2" id="KW-0548">Nucleotidyltransferase</keyword>
<dbReference type="CDD" id="cd01949">
    <property type="entry name" value="GGDEF"/>
    <property type="match status" value="1"/>
</dbReference>
<dbReference type="PANTHER" id="PTHR46663">
    <property type="entry name" value="DIGUANYLATE CYCLASE DGCT-RELATED"/>
    <property type="match status" value="1"/>
</dbReference>
<dbReference type="InterPro" id="IPR043128">
    <property type="entry name" value="Rev_trsase/Diguanyl_cyclase"/>
</dbReference>
<name>A0ABV7LAP2_9PROT</name>
<dbReference type="InterPro" id="IPR000160">
    <property type="entry name" value="GGDEF_dom"/>
</dbReference>
<sequence>MTSKSKTVRPAVALPEILGLQAVVEAMPVAMSWASLENARILFMNAKFRDLFGYDLGDFETVQDWVDGAYPVAAQRDRATATWIDTFGRCALQPREIAPVEVDVRCRNGRIRTVIHGGALVPEAGLAVATFVDISERKRDEQLIRHLAEADPLTGLHNRRAFEVHLAHAVTEARLAGQPMHLLVLDLDHFKAVNDRLGHQNGDLLLKTAGARIAASVRSSDPVARFGGDEFGVILMGSATREQVGQICRKITDAMAAPVLLAGEQITIGVSIGAARFPDDAADQDALFEAADRALYRVKRGGRGHWRFAGAGDIAR</sequence>
<evidence type="ECO:0000313" key="2">
    <source>
        <dbReference type="EMBL" id="MFC3231486.1"/>
    </source>
</evidence>
<keyword evidence="2" id="KW-0808">Transferase</keyword>
<dbReference type="NCBIfam" id="TIGR00254">
    <property type="entry name" value="GGDEF"/>
    <property type="match status" value="1"/>
</dbReference>
<evidence type="ECO:0000313" key="3">
    <source>
        <dbReference type="Proteomes" id="UP001595528"/>
    </source>
</evidence>
<keyword evidence="3" id="KW-1185">Reference proteome</keyword>
<dbReference type="PROSITE" id="PS50887">
    <property type="entry name" value="GGDEF"/>
    <property type="match status" value="1"/>
</dbReference>
<dbReference type="SUPFAM" id="SSF55073">
    <property type="entry name" value="Nucleotide cyclase"/>
    <property type="match status" value="1"/>
</dbReference>
<dbReference type="Gene3D" id="3.30.70.270">
    <property type="match status" value="1"/>
</dbReference>
<organism evidence="2 3">
    <name type="scientific">Marinibaculum pumilum</name>
    <dbReference type="NCBI Taxonomy" id="1766165"/>
    <lineage>
        <taxon>Bacteria</taxon>
        <taxon>Pseudomonadati</taxon>
        <taxon>Pseudomonadota</taxon>
        <taxon>Alphaproteobacteria</taxon>
        <taxon>Rhodospirillales</taxon>
        <taxon>Rhodospirillaceae</taxon>
        <taxon>Marinibaculum</taxon>
    </lineage>
</organism>
<protein>
    <submittedName>
        <fullName evidence="2">Diguanylate cyclase domain-containing protein</fullName>
        <ecNumber evidence="2">2.7.7.65</ecNumber>
    </submittedName>
</protein>
<dbReference type="Pfam" id="PF13188">
    <property type="entry name" value="PAS_8"/>
    <property type="match status" value="1"/>
</dbReference>
<dbReference type="InterPro" id="IPR052163">
    <property type="entry name" value="DGC-Regulatory_Protein"/>
</dbReference>
<dbReference type="Gene3D" id="3.30.450.20">
    <property type="entry name" value="PAS domain"/>
    <property type="match status" value="1"/>
</dbReference>
<comment type="caution">
    <text evidence="2">The sequence shown here is derived from an EMBL/GenBank/DDBJ whole genome shotgun (WGS) entry which is preliminary data.</text>
</comment>
<feature type="domain" description="GGDEF" evidence="1">
    <location>
        <begin position="178"/>
        <end position="311"/>
    </location>
</feature>
<dbReference type="SMART" id="SM00267">
    <property type="entry name" value="GGDEF"/>
    <property type="match status" value="1"/>
</dbReference>
<dbReference type="InterPro" id="IPR000014">
    <property type="entry name" value="PAS"/>
</dbReference>
<dbReference type="InterPro" id="IPR029787">
    <property type="entry name" value="Nucleotide_cyclase"/>
</dbReference>
<dbReference type="Proteomes" id="UP001595528">
    <property type="component" value="Unassembled WGS sequence"/>
</dbReference>
<dbReference type="InterPro" id="IPR035965">
    <property type="entry name" value="PAS-like_dom_sf"/>
</dbReference>
<dbReference type="PANTHER" id="PTHR46663:SF2">
    <property type="entry name" value="GGDEF DOMAIN-CONTAINING PROTEIN"/>
    <property type="match status" value="1"/>
</dbReference>
<dbReference type="Pfam" id="PF00990">
    <property type="entry name" value="GGDEF"/>
    <property type="match status" value="1"/>
</dbReference>
<evidence type="ECO:0000259" key="1">
    <source>
        <dbReference type="PROSITE" id="PS50887"/>
    </source>
</evidence>
<gene>
    <name evidence="2" type="ORF">ACFOGJ_29830</name>
</gene>
<dbReference type="EMBL" id="JBHRTR010000054">
    <property type="protein sequence ID" value="MFC3231486.1"/>
    <property type="molecule type" value="Genomic_DNA"/>
</dbReference>
<dbReference type="GO" id="GO:0052621">
    <property type="term" value="F:diguanylate cyclase activity"/>
    <property type="evidence" value="ECO:0007669"/>
    <property type="project" value="UniProtKB-EC"/>
</dbReference>
<dbReference type="EC" id="2.7.7.65" evidence="2"/>
<dbReference type="RefSeq" id="WP_379906978.1">
    <property type="nucleotide sequence ID" value="NZ_JBHRTR010000054.1"/>
</dbReference>
<reference evidence="3" key="1">
    <citation type="journal article" date="2019" name="Int. J. Syst. Evol. Microbiol.">
        <title>The Global Catalogue of Microorganisms (GCM) 10K type strain sequencing project: providing services to taxonomists for standard genome sequencing and annotation.</title>
        <authorList>
            <consortium name="The Broad Institute Genomics Platform"/>
            <consortium name="The Broad Institute Genome Sequencing Center for Infectious Disease"/>
            <person name="Wu L."/>
            <person name="Ma J."/>
        </authorList>
    </citation>
    <scope>NUCLEOTIDE SEQUENCE [LARGE SCALE GENOMIC DNA]</scope>
    <source>
        <strain evidence="3">KCTC 42964</strain>
    </source>
</reference>
<dbReference type="SUPFAM" id="SSF55785">
    <property type="entry name" value="PYP-like sensor domain (PAS domain)"/>
    <property type="match status" value="1"/>
</dbReference>